<proteinExistence type="predicted"/>
<sequence length="811" mass="93931">KTTGKRRVRYTNNKRKKQLKDAARNYARNNPGVNRAAVARYQQTHPEVHRTAVSKYQQYHPEVHRAAQSRYDLSNPGRREERRQIPWKVKAHSGMAYDPEVTYETDSTLSLGTMSNKCQYCNALMWKEETSAAKQVVGDGFMPTFKVQGQVYHLVGSLLPASQQEAQFLQIYFVGEDEREMMLHDYNSYIKNLKTTLDKVPPTCQNFQVIIHANRRPADSYRGRFNAPTTNEVALVVVGQQFEKRDIVLQSHDNTLRRISEIHRSYDALQYPLLFCRGEDGYSIDLPQHDPKTKVPLKKTVSAASFYAHRIMIRQGEENYIVYFRSLFSQFLVDMYAKIETERLNYIRNNQVQLRAESYIHLKDTVGRQDADAAQIGQMVVLPSSFTGGPRYMHERTQDAMTYVRKHGRPDLFITFTCNPEWKEIIDTLLRGQKAHDRHDIIARVFRLEIKKLISLLNKGNLFGKVRCFMYSVEWQKRGLPHIHILLWLEQRISSDMIDKVICAEIPDPKQDPFLYDIVKASMIHGPCGDDGYPQYRRRSPADGGFTVEINGKELDNRWVVPYNAVLSRAFNAHINVEYCNSVKSIKYICKYVNKGSDQAAFSLENQKDEVKMYENGRYISSSEAVWRILAFPIHEKYSAIIHLAVHLENGQRVYFTSNNLVEKIANPPQTTLLAFFDLCKIDDFARTLLYSEVPSYFVWRNNKFTRRKQGKPVHGWPGVKKDSALQRVYTVHPNNTECYYLRLLLQEVRGPTFFSDLKTVNGVLHPTFQFACKALGLLEDDKHWDAAIEEAALCNSPLKIRELFTVIIVF</sequence>
<feature type="non-terminal residue" evidence="2">
    <location>
        <position position="1"/>
    </location>
</feature>
<evidence type="ECO:0000259" key="1">
    <source>
        <dbReference type="Pfam" id="PF14214"/>
    </source>
</evidence>
<name>A0A0J7K5F0_LASNI</name>
<evidence type="ECO:0000313" key="3">
    <source>
        <dbReference type="Proteomes" id="UP000036403"/>
    </source>
</evidence>
<reference evidence="2 3" key="1">
    <citation type="submission" date="2015-04" db="EMBL/GenBank/DDBJ databases">
        <title>Lasius niger genome sequencing.</title>
        <authorList>
            <person name="Konorov E.A."/>
            <person name="Nikitin M.A."/>
            <person name="Kirill M.V."/>
            <person name="Chang P."/>
        </authorList>
    </citation>
    <scope>NUCLEOTIDE SEQUENCE [LARGE SCALE GENOMIC DNA]</scope>
    <source>
        <tissue evidence="2">Whole</tissue>
    </source>
</reference>
<dbReference type="PANTHER" id="PTHR45786:SF74">
    <property type="entry name" value="ATP-DEPENDENT DNA HELICASE"/>
    <property type="match status" value="1"/>
</dbReference>
<dbReference type="Pfam" id="PF14214">
    <property type="entry name" value="Helitron_like_N"/>
    <property type="match status" value="1"/>
</dbReference>
<dbReference type="PaxDb" id="67767-A0A0J7K5F0"/>
<keyword evidence="2" id="KW-0347">Helicase</keyword>
<dbReference type="EMBL" id="LBMM01013912">
    <property type="protein sequence ID" value="KMQ85421.1"/>
    <property type="molecule type" value="Genomic_DNA"/>
</dbReference>
<dbReference type="PANTHER" id="PTHR45786">
    <property type="entry name" value="DNA BINDING PROTEIN-LIKE"/>
    <property type="match status" value="1"/>
</dbReference>
<dbReference type="Proteomes" id="UP000036403">
    <property type="component" value="Unassembled WGS sequence"/>
</dbReference>
<dbReference type="GO" id="GO:0004386">
    <property type="term" value="F:helicase activity"/>
    <property type="evidence" value="ECO:0007669"/>
    <property type="project" value="UniProtKB-KW"/>
</dbReference>
<keyword evidence="2" id="KW-0378">Hydrolase</keyword>
<dbReference type="OrthoDB" id="7553485at2759"/>
<accession>A0A0J7K5F0</accession>
<dbReference type="STRING" id="67767.A0A0J7K5F0"/>
<dbReference type="AlphaFoldDB" id="A0A0J7K5F0"/>
<keyword evidence="2" id="KW-0067">ATP-binding</keyword>
<keyword evidence="2" id="KW-0547">Nucleotide-binding</keyword>
<keyword evidence="3" id="KW-1185">Reference proteome</keyword>
<dbReference type="InterPro" id="IPR025476">
    <property type="entry name" value="Helitron_helicase-like"/>
</dbReference>
<evidence type="ECO:0000313" key="2">
    <source>
        <dbReference type="EMBL" id="KMQ85421.1"/>
    </source>
</evidence>
<gene>
    <name evidence="2" type="ORF">RF55_16047</name>
</gene>
<organism evidence="2 3">
    <name type="scientific">Lasius niger</name>
    <name type="common">Black garden ant</name>
    <dbReference type="NCBI Taxonomy" id="67767"/>
    <lineage>
        <taxon>Eukaryota</taxon>
        <taxon>Metazoa</taxon>
        <taxon>Ecdysozoa</taxon>
        <taxon>Arthropoda</taxon>
        <taxon>Hexapoda</taxon>
        <taxon>Insecta</taxon>
        <taxon>Pterygota</taxon>
        <taxon>Neoptera</taxon>
        <taxon>Endopterygota</taxon>
        <taxon>Hymenoptera</taxon>
        <taxon>Apocrita</taxon>
        <taxon>Aculeata</taxon>
        <taxon>Formicoidea</taxon>
        <taxon>Formicidae</taxon>
        <taxon>Formicinae</taxon>
        <taxon>Lasius</taxon>
        <taxon>Lasius</taxon>
    </lineage>
</organism>
<protein>
    <submittedName>
        <fullName evidence="2">Dna helicase</fullName>
    </submittedName>
</protein>
<comment type="caution">
    <text evidence="2">The sequence shown here is derived from an EMBL/GenBank/DDBJ whole genome shotgun (WGS) entry which is preliminary data.</text>
</comment>
<feature type="domain" description="Helitron helicase-like" evidence="1">
    <location>
        <begin position="306"/>
        <end position="487"/>
    </location>
</feature>